<evidence type="ECO:0000313" key="5">
    <source>
        <dbReference type="Proteomes" id="UP000005408"/>
    </source>
</evidence>
<feature type="signal peptide" evidence="3">
    <location>
        <begin position="1"/>
        <end position="22"/>
    </location>
</feature>
<dbReference type="Proteomes" id="UP000005408">
    <property type="component" value="Unassembled WGS sequence"/>
</dbReference>
<keyword evidence="3" id="KW-0732">Signal</keyword>
<keyword evidence="2" id="KW-0472">Membrane</keyword>
<evidence type="ECO:0000256" key="1">
    <source>
        <dbReference type="SAM" id="MobiDB-lite"/>
    </source>
</evidence>
<evidence type="ECO:0000256" key="3">
    <source>
        <dbReference type="SAM" id="SignalP"/>
    </source>
</evidence>
<proteinExistence type="predicted"/>
<accession>A0A8W8ND64</accession>
<dbReference type="AlphaFoldDB" id="A0A8W8ND64"/>
<name>A0A8W8ND64_MAGGI</name>
<keyword evidence="2" id="KW-0812">Transmembrane</keyword>
<feature type="chain" id="PRO_5036487383" evidence="3">
    <location>
        <begin position="23"/>
        <end position="639"/>
    </location>
</feature>
<dbReference type="EnsemblMetazoa" id="G5656.1">
    <property type="protein sequence ID" value="G5656.1:cds"/>
    <property type="gene ID" value="G5656"/>
</dbReference>
<sequence length="639" mass="69291">MGHDFIIFVILIIFGLVTNVFTHTDTKINQADLVLIAALQAPTHGSGVLFSIDSTVTYSVVDIENVTQQQNCTAFGPKGTPYLATDANESSDVKKQIHLATPSLGLWALVCTDQQTYTVFVWGESDVTLLVHFLDSNYEPISGDPIQDTNVTVGIEISGMENLKSVSSIEIISESGRDVNIYSVKGQGAGRQHNFFRQEISVPRQPFRVGVTAIDMKNITVRRQTAATIHPKTFTVALTQTAGDSSPGTNTTFMYCIDNHDNRNKTYSVQVLMSSLKLGDFQSSITHANEVGVPLHAKHCGWFDVTISASSSIGTSCDVTLSVEEDGQNIAFAKQSLVVQQSNEHPISTVENLMSSETVSKRGSLITRTNQMISENTTPSTGHFFVSDVTSSNTQDPETSGNDFTSISTKGHVTLIDDVTSANSHGHVIQTTTFPGTAVGTGGTTHATPKTDVSPPAFSKVSFIDRCDRRVRCSVGEWVVVFIVQDNESGIHTVTVEDTIHSFVQTENFTDGLSNVPIHGNISTSCCQKEAVLDVVDMMGNKGRYHVTYELQRNATNNTANVPATPEHKLRDLAAVVVGICAGILVVIIVLTAIIQFQSNIVSFFASLKFRRPEKDVEMRVSHKLSINPEAREGTAAPS</sequence>
<feature type="region of interest" description="Disordered" evidence="1">
    <location>
        <begin position="388"/>
        <end position="407"/>
    </location>
</feature>
<feature type="transmembrane region" description="Helical" evidence="2">
    <location>
        <begin position="573"/>
        <end position="595"/>
    </location>
</feature>
<protein>
    <submittedName>
        <fullName evidence="4">Uncharacterized protein</fullName>
    </submittedName>
</protein>
<evidence type="ECO:0000256" key="2">
    <source>
        <dbReference type="SAM" id="Phobius"/>
    </source>
</evidence>
<organism evidence="4 5">
    <name type="scientific">Magallana gigas</name>
    <name type="common">Pacific oyster</name>
    <name type="synonym">Crassostrea gigas</name>
    <dbReference type="NCBI Taxonomy" id="29159"/>
    <lineage>
        <taxon>Eukaryota</taxon>
        <taxon>Metazoa</taxon>
        <taxon>Spiralia</taxon>
        <taxon>Lophotrochozoa</taxon>
        <taxon>Mollusca</taxon>
        <taxon>Bivalvia</taxon>
        <taxon>Autobranchia</taxon>
        <taxon>Pteriomorphia</taxon>
        <taxon>Ostreida</taxon>
        <taxon>Ostreoidea</taxon>
        <taxon>Ostreidae</taxon>
        <taxon>Magallana</taxon>
    </lineage>
</organism>
<evidence type="ECO:0000313" key="4">
    <source>
        <dbReference type="EnsemblMetazoa" id="G5656.1:cds"/>
    </source>
</evidence>
<reference evidence="4" key="1">
    <citation type="submission" date="2022-08" db="UniProtKB">
        <authorList>
            <consortium name="EnsemblMetazoa"/>
        </authorList>
    </citation>
    <scope>IDENTIFICATION</scope>
    <source>
        <strain evidence="4">05x7-T-G4-1.051#20</strain>
    </source>
</reference>
<keyword evidence="2" id="KW-1133">Transmembrane helix</keyword>
<keyword evidence="5" id="KW-1185">Reference proteome</keyword>